<dbReference type="Pfam" id="PF16925">
    <property type="entry name" value="TetR_C_13"/>
    <property type="match status" value="1"/>
</dbReference>
<dbReference type="PANTHER" id="PTHR47506">
    <property type="entry name" value="TRANSCRIPTIONAL REGULATORY PROTEIN"/>
    <property type="match status" value="1"/>
</dbReference>
<dbReference type="PROSITE" id="PS50977">
    <property type="entry name" value="HTH_TETR_2"/>
    <property type="match status" value="1"/>
</dbReference>
<organism evidence="6 7">
    <name type="scientific">Streptomyces rubiginosohelvolus</name>
    <dbReference type="NCBI Taxonomy" id="67362"/>
    <lineage>
        <taxon>Bacteria</taxon>
        <taxon>Bacillati</taxon>
        <taxon>Actinomycetota</taxon>
        <taxon>Actinomycetes</taxon>
        <taxon>Kitasatosporales</taxon>
        <taxon>Streptomycetaceae</taxon>
        <taxon>Streptomyces</taxon>
    </lineage>
</organism>
<dbReference type="EMBL" id="JBHXKZ010000001">
    <property type="protein sequence ID" value="MFD4821368.1"/>
    <property type="molecule type" value="Genomic_DNA"/>
</dbReference>
<dbReference type="InterPro" id="IPR011075">
    <property type="entry name" value="TetR_C"/>
</dbReference>
<feature type="domain" description="HTH tetR-type" evidence="5">
    <location>
        <begin position="6"/>
        <end position="66"/>
    </location>
</feature>
<accession>A0ABW6ET57</accession>
<evidence type="ECO:0000256" key="4">
    <source>
        <dbReference type="PROSITE-ProRule" id="PRU00335"/>
    </source>
</evidence>
<proteinExistence type="predicted"/>
<comment type="caution">
    <text evidence="6">The sequence shown here is derived from an EMBL/GenBank/DDBJ whole genome shotgun (WGS) entry which is preliminary data.</text>
</comment>
<reference evidence="6 7" key="1">
    <citation type="submission" date="2024-09" db="EMBL/GenBank/DDBJ databases">
        <title>The Natural Products Discovery Center: Release of the First 8490 Sequenced Strains for Exploring Actinobacteria Biosynthetic Diversity.</title>
        <authorList>
            <person name="Kalkreuter E."/>
            <person name="Kautsar S.A."/>
            <person name="Yang D."/>
            <person name="Bader C.D."/>
            <person name="Teijaro C.N."/>
            <person name="Fluegel L."/>
            <person name="Davis C.M."/>
            <person name="Simpson J.R."/>
            <person name="Lauterbach L."/>
            <person name="Steele A.D."/>
            <person name="Gui C."/>
            <person name="Meng S."/>
            <person name="Li G."/>
            <person name="Viehrig K."/>
            <person name="Ye F."/>
            <person name="Su P."/>
            <person name="Kiefer A.F."/>
            <person name="Nichols A."/>
            <person name="Cepeda A.J."/>
            <person name="Yan W."/>
            <person name="Fan B."/>
            <person name="Jiang Y."/>
            <person name="Adhikari A."/>
            <person name="Zheng C.-J."/>
            <person name="Schuster L."/>
            <person name="Cowan T.M."/>
            <person name="Smanski M.J."/>
            <person name="Chevrette M.G."/>
            <person name="De Carvalho L.P.S."/>
            <person name="Shen B."/>
        </authorList>
    </citation>
    <scope>NUCLEOTIDE SEQUENCE [LARGE SCALE GENOMIC DNA]</scope>
    <source>
        <strain evidence="6 7">NPDC058428</strain>
    </source>
</reference>
<keyword evidence="3" id="KW-0804">Transcription</keyword>
<dbReference type="Gene3D" id="1.10.357.10">
    <property type="entry name" value="Tetracycline Repressor, domain 2"/>
    <property type="match status" value="1"/>
</dbReference>
<keyword evidence="1" id="KW-0805">Transcription regulation</keyword>
<dbReference type="Pfam" id="PF00440">
    <property type="entry name" value="TetR_N"/>
    <property type="match status" value="1"/>
</dbReference>
<gene>
    <name evidence="6" type="ORF">ACFWOQ_02215</name>
</gene>
<dbReference type="RefSeq" id="WP_382762056.1">
    <property type="nucleotide sequence ID" value="NZ_JBHXKZ010000001.1"/>
</dbReference>
<evidence type="ECO:0000313" key="6">
    <source>
        <dbReference type="EMBL" id="MFD4821368.1"/>
    </source>
</evidence>
<dbReference type="Proteomes" id="UP001598352">
    <property type="component" value="Unassembled WGS sequence"/>
</dbReference>
<sequence>MARTKEFDPEAALGRALDLFWERGYEKSSMQDLVGHMKVGRRSVYDTYGSKHRLFLRALDSYITAAEGVQRGIADEAVDARRALGMLLATSLAGNRGCFAVNSATEVAPHAPDVAERIERHFAVSARLVRDLVERGQREGSVTGAHDAGVLAGVVFDAWLGLRVRVRSAGAGEDVRAGLRRVLSLLG</sequence>
<keyword evidence="7" id="KW-1185">Reference proteome</keyword>
<dbReference type="SUPFAM" id="SSF46689">
    <property type="entry name" value="Homeodomain-like"/>
    <property type="match status" value="1"/>
</dbReference>
<dbReference type="InterPro" id="IPR036271">
    <property type="entry name" value="Tet_transcr_reg_TetR-rel_C_sf"/>
</dbReference>
<evidence type="ECO:0000256" key="1">
    <source>
        <dbReference type="ARBA" id="ARBA00023015"/>
    </source>
</evidence>
<protein>
    <submittedName>
        <fullName evidence="6">TetR/AcrR family transcriptional regulator</fullName>
    </submittedName>
</protein>
<evidence type="ECO:0000313" key="7">
    <source>
        <dbReference type="Proteomes" id="UP001598352"/>
    </source>
</evidence>
<keyword evidence="2 4" id="KW-0238">DNA-binding</keyword>
<dbReference type="InterPro" id="IPR001647">
    <property type="entry name" value="HTH_TetR"/>
</dbReference>
<dbReference type="InterPro" id="IPR009057">
    <property type="entry name" value="Homeodomain-like_sf"/>
</dbReference>
<dbReference type="Gene3D" id="1.10.10.60">
    <property type="entry name" value="Homeodomain-like"/>
    <property type="match status" value="1"/>
</dbReference>
<feature type="DNA-binding region" description="H-T-H motif" evidence="4">
    <location>
        <begin position="29"/>
        <end position="48"/>
    </location>
</feature>
<dbReference type="PANTHER" id="PTHR47506:SF1">
    <property type="entry name" value="HTH-TYPE TRANSCRIPTIONAL REGULATOR YJDC"/>
    <property type="match status" value="1"/>
</dbReference>
<evidence type="ECO:0000256" key="3">
    <source>
        <dbReference type="ARBA" id="ARBA00023163"/>
    </source>
</evidence>
<evidence type="ECO:0000256" key="2">
    <source>
        <dbReference type="ARBA" id="ARBA00023125"/>
    </source>
</evidence>
<name>A0ABW6ET57_9ACTN</name>
<evidence type="ECO:0000259" key="5">
    <source>
        <dbReference type="PROSITE" id="PS50977"/>
    </source>
</evidence>
<dbReference type="SUPFAM" id="SSF48498">
    <property type="entry name" value="Tetracyclin repressor-like, C-terminal domain"/>
    <property type="match status" value="1"/>
</dbReference>